<dbReference type="InterPro" id="IPR006311">
    <property type="entry name" value="TAT_signal"/>
</dbReference>
<evidence type="ECO:0000256" key="1">
    <source>
        <dbReference type="SAM" id="SignalP"/>
    </source>
</evidence>
<gene>
    <name evidence="3" type="ORF">M2283_003592</name>
</gene>
<dbReference type="RefSeq" id="WP_280877242.1">
    <property type="nucleotide sequence ID" value="NZ_JARXVH010000005.1"/>
</dbReference>
<accession>A0ABT6LIY7</accession>
<dbReference type="SUPFAM" id="SSF54427">
    <property type="entry name" value="NTF2-like"/>
    <property type="match status" value="1"/>
</dbReference>
<dbReference type="EMBL" id="JARXVH010000005">
    <property type="protein sequence ID" value="MDH6216275.1"/>
    <property type="molecule type" value="Genomic_DNA"/>
</dbReference>
<protein>
    <submittedName>
        <fullName evidence="3">Limonene-1,2-epoxide hydrolase</fullName>
    </submittedName>
</protein>
<proteinExistence type="predicted"/>
<keyword evidence="4" id="KW-1185">Reference proteome</keyword>
<evidence type="ECO:0000259" key="2">
    <source>
        <dbReference type="Pfam" id="PF12680"/>
    </source>
</evidence>
<dbReference type="GO" id="GO:0016787">
    <property type="term" value="F:hydrolase activity"/>
    <property type="evidence" value="ECO:0007669"/>
    <property type="project" value="UniProtKB-KW"/>
</dbReference>
<evidence type="ECO:0000313" key="4">
    <source>
        <dbReference type="Proteomes" id="UP001160499"/>
    </source>
</evidence>
<dbReference type="InterPro" id="IPR032710">
    <property type="entry name" value="NTF2-like_dom_sf"/>
</dbReference>
<organism evidence="3 4">
    <name type="scientific">Streptomyces pseudovenezuelae</name>
    <dbReference type="NCBI Taxonomy" id="67350"/>
    <lineage>
        <taxon>Bacteria</taxon>
        <taxon>Bacillati</taxon>
        <taxon>Actinomycetota</taxon>
        <taxon>Actinomycetes</taxon>
        <taxon>Kitasatosporales</taxon>
        <taxon>Streptomycetaceae</taxon>
        <taxon>Streptomyces</taxon>
        <taxon>Streptomyces aurantiacus group</taxon>
    </lineage>
</organism>
<evidence type="ECO:0000313" key="3">
    <source>
        <dbReference type="EMBL" id="MDH6216275.1"/>
    </source>
</evidence>
<feature type="domain" description="SnoaL-like" evidence="2">
    <location>
        <begin position="54"/>
        <end position="148"/>
    </location>
</feature>
<dbReference type="InterPro" id="IPR037401">
    <property type="entry name" value="SnoaL-like"/>
</dbReference>
<comment type="caution">
    <text evidence="3">The sequence shown here is derived from an EMBL/GenBank/DDBJ whole genome shotgun (WGS) entry which is preliminary data.</text>
</comment>
<sequence length="174" mass="18847">MDTSSTRRRFFRTAGGVSLAAVATTAAAPPVSATGLGSQTTDGTIEPGPATDLVQRFCTAWSRLDAAELGAFFTEDATYRNIPIPGVCSGREAIQEALAGQIQVLQYTTLTVQSAVSWQNTVIATRIDSFRYTNSDHDVDLPIVGVFQLTPDFLYFTSWVDYFDLAQSEFETVG</sequence>
<dbReference type="Pfam" id="PF12680">
    <property type="entry name" value="SnoaL_2"/>
    <property type="match status" value="1"/>
</dbReference>
<reference evidence="3 4" key="1">
    <citation type="submission" date="2023-04" db="EMBL/GenBank/DDBJ databases">
        <title>Forest soil microbial communities from Buena Vista Peninsula, Colon Province, Panama.</title>
        <authorList>
            <person name="Bouskill N."/>
        </authorList>
    </citation>
    <scope>NUCLEOTIDE SEQUENCE [LARGE SCALE GENOMIC DNA]</scope>
    <source>
        <strain evidence="3 4">GGS1</strain>
    </source>
</reference>
<name>A0ABT6LIY7_9ACTN</name>
<dbReference type="PROSITE" id="PS51318">
    <property type="entry name" value="TAT"/>
    <property type="match status" value="1"/>
</dbReference>
<feature type="signal peptide" evidence="1">
    <location>
        <begin position="1"/>
        <end position="33"/>
    </location>
</feature>
<dbReference type="Gene3D" id="3.10.450.50">
    <property type="match status" value="1"/>
</dbReference>
<dbReference type="Proteomes" id="UP001160499">
    <property type="component" value="Unassembled WGS sequence"/>
</dbReference>
<keyword evidence="1" id="KW-0732">Signal</keyword>
<feature type="chain" id="PRO_5046783186" evidence="1">
    <location>
        <begin position="34"/>
        <end position="174"/>
    </location>
</feature>
<keyword evidence="3" id="KW-0378">Hydrolase</keyword>